<dbReference type="EMBL" id="JBHRTA010000038">
    <property type="protein sequence ID" value="MFC3198734.1"/>
    <property type="molecule type" value="Genomic_DNA"/>
</dbReference>
<organism evidence="1 2">
    <name type="scientific">Parapedobacter deserti</name>
    <dbReference type="NCBI Taxonomy" id="1912957"/>
    <lineage>
        <taxon>Bacteria</taxon>
        <taxon>Pseudomonadati</taxon>
        <taxon>Bacteroidota</taxon>
        <taxon>Sphingobacteriia</taxon>
        <taxon>Sphingobacteriales</taxon>
        <taxon>Sphingobacteriaceae</taxon>
        <taxon>Parapedobacter</taxon>
    </lineage>
</organism>
<gene>
    <name evidence="1" type="ORF">ACFOET_14020</name>
</gene>
<accession>A0ABV7JPJ0</accession>
<dbReference type="PROSITE" id="PS51257">
    <property type="entry name" value="PROKAR_LIPOPROTEIN"/>
    <property type="match status" value="1"/>
</dbReference>
<comment type="caution">
    <text evidence="1">The sequence shown here is derived from an EMBL/GenBank/DDBJ whole genome shotgun (WGS) entry which is preliminary data.</text>
</comment>
<protein>
    <recommendedName>
        <fullName evidence="3">Lipocalin-like domain-containing protein</fullName>
    </recommendedName>
</protein>
<name>A0ABV7JPJ0_9SPHI</name>
<proteinExistence type="predicted"/>
<dbReference type="RefSeq" id="WP_379023674.1">
    <property type="nucleotide sequence ID" value="NZ_JBHRTA010000038.1"/>
</dbReference>
<evidence type="ECO:0000313" key="1">
    <source>
        <dbReference type="EMBL" id="MFC3198734.1"/>
    </source>
</evidence>
<evidence type="ECO:0008006" key="3">
    <source>
        <dbReference type="Google" id="ProtNLM"/>
    </source>
</evidence>
<dbReference type="Proteomes" id="UP001595526">
    <property type="component" value="Unassembled WGS sequence"/>
</dbReference>
<evidence type="ECO:0000313" key="2">
    <source>
        <dbReference type="Proteomes" id="UP001595526"/>
    </source>
</evidence>
<keyword evidence="2" id="KW-1185">Reference proteome</keyword>
<reference evidence="2" key="1">
    <citation type="journal article" date="2019" name="Int. J. Syst. Evol. Microbiol.">
        <title>The Global Catalogue of Microorganisms (GCM) 10K type strain sequencing project: providing services to taxonomists for standard genome sequencing and annotation.</title>
        <authorList>
            <consortium name="The Broad Institute Genomics Platform"/>
            <consortium name="The Broad Institute Genome Sequencing Center for Infectious Disease"/>
            <person name="Wu L."/>
            <person name="Ma J."/>
        </authorList>
    </citation>
    <scope>NUCLEOTIDE SEQUENCE [LARGE SCALE GENOMIC DNA]</scope>
    <source>
        <strain evidence="2">KCTC 52416</strain>
    </source>
</reference>
<sequence>MRMNLNLKAGIMVLLAGVIGCGMSACKKDAIRQHGLDAEQLVAGRLDGTWANPSSIITPDDVPAEVFGAMRLVFTTDDAGYPAQFIAKDCPIVFSATAGTWGVSGNENEAKVTLTGVEPVNEFTARLSTTTLTLSFFMGWENTDTGDMGKGNFSVTLTRQ</sequence>